<dbReference type="SUPFAM" id="SSF53335">
    <property type="entry name" value="S-adenosyl-L-methionine-dependent methyltransferases"/>
    <property type="match status" value="1"/>
</dbReference>
<dbReference type="InterPro" id="IPR029063">
    <property type="entry name" value="SAM-dependent_MTases_sf"/>
</dbReference>
<protein>
    <submittedName>
        <fullName evidence="2">Class I SAM-dependent methyltransferase</fullName>
        <ecNumber evidence="2">2.1.-.-</ecNumber>
    </submittedName>
</protein>
<gene>
    <name evidence="2" type="ORF">ABNN70_12420</name>
</gene>
<keyword evidence="2" id="KW-0489">Methyltransferase</keyword>
<dbReference type="GO" id="GO:0032259">
    <property type="term" value="P:methylation"/>
    <property type="evidence" value="ECO:0007669"/>
    <property type="project" value="UniProtKB-KW"/>
</dbReference>
<dbReference type="RefSeq" id="WP_353947960.1">
    <property type="nucleotide sequence ID" value="NZ_CP159510.1"/>
</dbReference>
<dbReference type="AlphaFoldDB" id="A0AAU8IE04"/>
<organism evidence="2">
    <name type="scientific">Sporolactobacillus sp. Y61</name>
    <dbReference type="NCBI Taxonomy" id="3160863"/>
    <lineage>
        <taxon>Bacteria</taxon>
        <taxon>Bacillati</taxon>
        <taxon>Bacillota</taxon>
        <taxon>Bacilli</taxon>
        <taxon>Bacillales</taxon>
        <taxon>Sporolactobacillaceae</taxon>
        <taxon>Sporolactobacillus</taxon>
    </lineage>
</organism>
<dbReference type="EC" id="2.1.-.-" evidence="2"/>
<dbReference type="EMBL" id="CP159510">
    <property type="protein sequence ID" value="XCJ16456.1"/>
    <property type="molecule type" value="Genomic_DNA"/>
</dbReference>
<evidence type="ECO:0000259" key="1">
    <source>
        <dbReference type="Pfam" id="PF08241"/>
    </source>
</evidence>
<dbReference type="InterPro" id="IPR013216">
    <property type="entry name" value="Methyltransf_11"/>
</dbReference>
<dbReference type="CDD" id="cd02440">
    <property type="entry name" value="AdoMet_MTases"/>
    <property type="match status" value="1"/>
</dbReference>
<name>A0AAU8IE04_9BACL</name>
<keyword evidence="2" id="KW-0808">Transferase</keyword>
<dbReference type="Pfam" id="PF08241">
    <property type="entry name" value="Methyltransf_11"/>
    <property type="match status" value="1"/>
</dbReference>
<accession>A0AAU8IE04</accession>
<dbReference type="GO" id="GO:0008757">
    <property type="term" value="F:S-adenosylmethionine-dependent methyltransferase activity"/>
    <property type="evidence" value="ECO:0007669"/>
    <property type="project" value="InterPro"/>
</dbReference>
<proteinExistence type="predicted"/>
<sequence>MFQEHDYFVWGSYCDKCGEPCSILQNGHHPWEKTAFSIKINCSACGHERVIRQSDAEAFYNKKILSYFSGLSGFVLDLGCGSGFLSRALIQNQQIDKLYGLDTDPACEKETAGLCHNRFKFVLADLRNLNQFFAPGSVDYLVSRDVFMFVEDTEQFFTDITSIVTTEIRQMGWFRRNNPRMRNRLEPSQIAHAYEERGWKTHIEYLDWYKSGYYICASK</sequence>
<reference evidence="2" key="1">
    <citation type="submission" date="2024-06" db="EMBL/GenBank/DDBJ databases">
        <authorList>
            <person name="Fan A."/>
            <person name="Zhang F.Y."/>
            <person name="Zhang L."/>
        </authorList>
    </citation>
    <scope>NUCLEOTIDE SEQUENCE</scope>
    <source>
        <strain evidence="2">Y61</strain>
    </source>
</reference>
<dbReference type="Gene3D" id="3.40.50.150">
    <property type="entry name" value="Vaccinia Virus protein VP39"/>
    <property type="match status" value="1"/>
</dbReference>
<feature type="domain" description="Methyltransferase type 11" evidence="1">
    <location>
        <begin position="76"/>
        <end position="163"/>
    </location>
</feature>
<evidence type="ECO:0000313" key="2">
    <source>
        <dbReference type="EMBL" id="XCJ16456.1"/>
    </source>
</evidence>